<dbReference type="InterPro" id="IPR006221">
    <property type="entry name" value="TrpG/PapA_dom"/>
</dbReference>
<accession>A0A560HFR2</accession>
<evidence type="ECO:0000256" key="1">
    <source>
        <dbReference type="ARBA" id="ARBA00022962"/>
    </source>
</evidence>
<proteinExistence type="predicted"/>
<evidence type="ECO:0000259" key="2">
    <source>
        <dbReference type="Pfam" id="PF00117"/>
    </source>
</evidence>
<dbReference type="PROSITE" id="PS51273">
    <property type="entry name" value="GATASE_TYPE_1"/>
    <property type="match status" value="1"/>
</dbReference>
<dbReference type="FunFam" id="3.40.50.880:FF:000003">
    <property type="entry name" value="Anthranilate synthase component II"/>
    <property type="match status" value="1"/>
</dbReference>
<dbReference type="PRINTS" id="PR00097">
    <property type="entry name" value="ANTSNTHASEII"/>
</dbReference>
<reference evidence="3 4" key="1">
    <citation type="submission" date="2019-06" db="EMBL/GenBank/DDBJ databases">
        <title>Genomic Encyclopedia of Type Strains, Phase IV (KMG-V): Genome sequencing to study the core and pangenomes of soil and plant-associated prokaryotes.</title>
        <authorList>
            <person name="Whitman W."/>
        </authorList>
    </citation>
    <scope>NUCLEOTIDE SEQUENCE [LARGE SCALE GENOMIC DNA]</scope>
    <source>
        <strain evidence="3 4">BR 11622</strain>
    </source>
</reference>
<sequence length="221" mass="23494">MSNSPNGSQIMLLLIDNYDSFTYNLVHYIGELGADVAVWRNNALSVDDALALKPEAIVLSPGPCDPDKAGICLPLIAAAADKRIPLFGVCLGHQAIGQAFGGRVIRAPVPMHGKVSQVTHEGGGVMKGLPSPFAATRYHSLIVERETLPAELESVAWIAGGPQGDVEDQMIMALRHRTLPIHGVQFHPESIASDHGHQILANFLDFAGVARKAVKKTGLAA</sequence>
<dbReference type="PANTHER" id="PTHR43418:SF4">
    <property type="entry name" value="MULTIFUNCTIONAL TRYPTOPHAN BIOSYNTHESIS PROTEIN"/>
    <property type="match status" value="1"/>
</dbReference>
<dbReference type="PRINTS" id="PR00099">
    <property type="entry name" value="CPSGATASE"/>
</dbReference>
<dbReference type="Gene3D" id="3.40.50.880">
    <property type="match status" value="1"/>
</dbReference>
<evidence type="ECO:0000313" key="3">
    <source>
        <dbReference type="EMBL" id="TWB44324.1"/>
    </source>
</evidence>
<gene>
    <name evidence="3" type="ORF">FBZ90_103231</name>
</gene>
<dbReference type="InterPro" id="IPR029062">
    <property type="entry name" value="Class_I_gatase-like"/>
</dbReference>
<protein>
    <submittedName>
        <fullName evidence="3">Anthranilate synthase component II</fullName>
    </submittedName>
</protein>
<keyword evidence="1" id="KW-0315">Glutamine amidotransferase</keyword>
<dbReference type="PRINTS" id="PR00096">
    <property type="entry name" value="GATASE"/>
</dbReference>
<dbReference type="GO" id="GO:0005829">
    <property type="term" value="C:cytosol"/>
    <property type="evidence" value="ECO:0007669"/>
    <property type="project" value="TreeGrafter"/>
</dbReference>
<dbReference type="Pfam" id="PF00117">
    <property type="entry name" value="GATase"/>
    <property type="match status" value="1"/>
</dbReference>
<dbReference type="GO" id="GO:0004049">
    <property type="term" value="F:anthranilate synthase activity"/>
    <property type="evidence" value="ECO:0007669"/>
    <property type="project" value="TreeGrafter"/>
</dbReference>
<comment type="caution">
    <text evidence="3">The sequence shown here is derived from an EMBL/GenBank/DDBJ whole genome shotgun (WGS) entry which is preliminary data.</text>
</comment>
<dbReference type="GO" id="GO:0000162">
    <property type="term" value="P:L-tryptophan biosynthetic process"/>
    <property type="evidence" value="ECO:0007669"/>
    <property type="project" value="TreeGrafter"/>
</dbReference>
<organism evidence="3 4">
    <name type="scientific">Nitrospirillum amazonense</name>
    <dbReference type="NCBI Taxonomy" id="28077"/>
    <lineage>
        <taxon>Bacteria</taxon>
        <taxon>Pseudomonadati</taxon>
        <taxon>Pseudomonadota</taxon>
        <taxon>Alphaproteobacteria</taxon>
        <taxon>Rhodospirillales</taxon>
        <taxon>Azospirillaceae</taxon>
        <taxon>Nitrospirillum</taxon>
    </lineage>
</organism>
<dbReference type="InterPro" id="IPR050472">
    <property type="entry name" value="Anth_synth/Amidotransfase"/>
</dbReference>
<name>A0A560HFR2_9PROT</name>
<keyword evidence="4" id="KW-1185">Reference proteome</keyword>
<evidence type="ECO:0000313" key="4">
    <source>
        <dbReference type="Proteomes" id="UP000315751"/>
    </source>
</evidence>
<dbReference type="SUPFAM" id="SSF52317">
    <property type="entry name" value="Class I glutamine amidotransferase-like"/>
    <property type="match status" value="1"/>
</dbReference>
<dbReference type="Proteomes" id="UP000315751">
    <property type="component" value="Unassembled WGS sequence"/>
</dbReference>
<dbReference type="InterPro" id="IPR017926">
    <property type="entry name" value="GATASE"/>
</dbReference>
<dbReference type="AlphaFoldDB" id="A0A560HFR2"/>
<dbReference type="EMBL" id="VITR01000003">
    <property type="protein sequence ID" value="TWB44324.1"/>
    <property type="molecule type" value="Genomic_DNA"/>
</dbReference>
<dbReference type="NCBIfam" id="TIGR00566">
    <property type="entry name" value="trpG_papA"/>
    <property type="match status" value="1"/>
</dbReference>
<dbReference type="PANTHER" id="PTHR43418">
    <property type="entry name" value="MULTIFUNCTIONAL TRYPTOPHAN BIOSYNTHESIS PROTEIN-RELATED"/>
    <property type="match status" value="1"/>
</dbReference>
<dbReference type="CDD" id="cd01743">
    <property type="entry name" value="GATase1_Anthranilate_Synthase"/>
    <property type="match status" value="1"/>
</dbReference>
<feature type="domain" description="Glutamine amidotransferase" evidence="2">
    <location>
        <begin position="13"/>
        <end position="204"/>
    </location>
</feature>